<proteinExistence type="predicted"/>
<dbReference type="EMBL" id="LN824141">
    <property type="protein sequence ID" value="CEP78412.1"/>
    <property type="molecule type" value="Genomic_DNA"/>
</dbReference>
<reference evidence="2" key="1">
    <citation type="submission" date="2014-11" db="EMBL/GenBank/DDBJ databases">
        <authorList>
            <person name="Wibberg D."/>
        </authorList>
    </citation>
    <scope>NUCLEOTIDE SEQUENCE [LARGE SCALE GENOMIC DNA]</scope>
    <source>
        <strain evidence="2">L3</strain>
    </source>
</reference>
<accession>A0A0C7NRE1</accession>
<sequence length="118" mass="14066">MKSFMKYYNEIKSLYQNQLDLTKKLGEIPNVFSRNVSKLLEMIYGEDKIDSKVISGYIEFVPDQEPYFRLKQQLIDFLGEDWENSDLSSIIGKMAKTAYNRYKRIMDDHDRTETFRLS</sequence>
<dbReference type="AlphaFoldDB" id="A0A0C7NRE1"/>
<evidence type="ECO:0000313" key="1">
    <source>
        <dbReference type="EMBL" id="CEP78412.1"/>
    </source>
</evidence>
<dbReference type="KEGG" id="dtn:DTL3_1108"/>
<protein>
    <submittedName>
        <fullName evidence="1">Aldehyde dehydrogenase family protein</fullName>
    </submittedName>
</protein>
<keyword evidence="2" id="KW-1185">Reference proteome</keyword>
<dbReference type="HOGENOM" id="CLU_160070_0_0_0"/>
<name>A0A0C7NRE1_DEFTU</name>
<gene>
    <name evidence="1" type="ORF">DTL3_1108</name>
</gene>
<dbReference type="STRING" id="1006576.DTL3_1108"/>
<dbReference type="RefSeq" id="WP_045087873.1">
    <property type="nucleotide sequence ID" value="NZ_LN824141.1"/>
</dbReference>
<dbReference type="OrthoDB" id="47239at2"/>
<evidence type="ECO:0000313" key="2">
    <source>
        <dbReference type="Proteomes" id="UP000032809"/>
    </source>
</evidence>
<dbReference type="Proteomes" id="UP000032809">
    <property type="component" value="Chromosome I"/>
</dbReference>
<organism evidence="1 2">
    <name type="scientific">Defluviitoga tunisiensis</name>
    <dbReference type="NCBI Taxonomy" id="1006576"/>
    <lineage>
        <taxon>Bacteria</taxon>
        <taxon>Thermotogati</taxon>
        <taxon>Thermotogota</taxon>
        <taxon>Thermotogae</taxon>
        <taxon>Petrotogales</taxon>
        <taxon>Petrotogaceae</taxon>
        <taxon>Defluviitoga</taxon>
    </lineage>
</organism>